<organism evidence="1 2">
    <name type="scientific">Bifidobacterium tibiigranuli</name>
    <dbReference type="NCBI Taxonomy" id="2172043"/>
    <lineage>
        <taxon>Bacteria</taxon>
        <taxon>Bacillati</taxon>
        <taxon>Actinomycetota</taxon>
        <taxon>Actinomycetes</taxon>
        <taxon>Bifidobacteriales</taxon>
        <taxon>Bifidobacteriaceae</taxon>
        <taxon>Bifidobacterium</taxon>
    </lineage>
</organism>
<dbReference type="GeneID" id="78126322"/>
<comment type="caution">
    <text evidence="1">The sequence shown here is derived from an EMBL/GenBank/DDBJ whole genome shotgun (WGS) entry which is preliminary data.</text>
</comment>
<keyword evidence="2" id="KW-1185">Reference proteome</keyword>
<protein>
    <submittedName>
        <fullName evidence="1">Uncharacterized protein</fullName>
    </submittedName>
</protein>
<reference evidence="1 2" key="1">
    <citation type="submission" date="2018-04" db="EMBL/GenBank/DDBJ databases">
        <authorList>
            <person name="Eckel V.P."/>
            <person name="Vogel R.F."/>
        </authorList>
    </citation>
    <scope>NUCLEOTIDE SEQUENCE [LARGE SCALE GENOMIC DNA]</scope>
    <source>
        <strain evidence="2">TMW 2.1764</strain>
    </source>
</reference>
<dbReference type="EMBL" id="QDAG01000001">
    <property type="protein sequence ID" value="KAE8130226.1"/>
    <property type="molecule type" value="Genomic_DNA"/>
</dbReference>
<gene>
    <name evidence="1" type="ORF">DDE84_01210</name>
</gene>
<sequence>MGEEEWFAVGAQRASEIDDDIESAEKTMKELIALSDARLFTINTTFPDLSQPAKQLLKTSQPCQIQYEFPQLDDERAFVSTYAGSFDTTGFTGDLKTRRDAARKSFETAVAKKLQSL</sequence>
<evidence type="ECO:0000313" key="2">
    <source>
        <dbReference type="Proteomes" id="UP000325415"/>
    </source>
</evidence>
<evidence type="ECO:0000313" key="1">
    <source>
        <dbReference type="EMBL" id="KAE8130226.1"/>
    </source>
</evidence>
<proteinExistence type="predicted"/>
<dbReference type="RefSeq" id="WP_152579918.1">
    <property type="nucleotide sequence ID" value="NZ_QDAG01000001.1"/>
</dbReference>
<accession>A0A5N6S768</accession>
<name>A0A5N6S768_9BIFI</name>
<dbReference type="Proteomes" id="UP000325415">
    <property type="component" value="Unassembled WGS sequence"/>
</dbReference>
<dbReference type="AlphaFoldDB" id="A0A5N6S768"/>